<name>A0A366DJT2_9NOCA</name>
<dbReference type="STRING" id="1210090.GCA_001613185_04628"/>
<gene>
    <name evidence="1" type="ORF">DFR74_106166</name>
</gene>
<dbReference type="GO" id="GO:0009306">
    <property type="term" value="P:protein secretion"/>
    <property type="evidence" value="ECO:0007669"/>
    <property type="project" value="InterPro"/>
</dbReference>
<dbReference type="AlphaFoldDB" id="A0A366DJT2"/>
<sequence>MAEELKVEPDRLDTFATKLKELASDHTQATPYAQKWLNVDDAGGVFLTGVADTLRDILSDLESNFKTLASVTESSAAELVKAAQMYRTTDAARAAALDKTYVEEGE</sequence>
<accession>A0A366DJT2</accession>
<organism evidence="1 2">
    <name type="scientific">Nocardia puris</name>
    <dbReference type="NCBI Taxonomy" id="208602"/>
    <lineage>
        <taxon>Bacteria</taxon>
        <taxon>Bacillati</taxon>
        <taxon>Actinomycetota</taxon>
        <taxon>Actinomycetes</taxon>
        <taxon>Mycobacteriales</taxon>
        <taxon>Nocardiaceae</taxon>
        <taxon>Nocardia</taxon>
    </lineage>
</organism>
<dbReference type="OrthoDB" id="4559738at2"/>
<dbReference type="Proteomes" id="UP000252586">
    <property type="component" value="Unassembled WGS sequence"/>
</dbReference>
<dbReference type="RefSeq" id="WP_067511306.1">
    <property type="nucleotide sequence ID" value="NZ_CP107943.1"/>
</dbReference>
<comment type="caution">
    <text evidence="1">The sequence shown here is derived from an EMBL/GenBank/DDBJ whole genome shotgun (WGS) entry which is preliminary data.</text>
</comment>
<dbReference type="Pfam" id="PF10824">
    <property type="entry name" value="T7SS_ESX_EspC"/>
    <property type="match status" value="1"/>
</dbReference>
<dbReference type="EMBL" id="QNRE01000006">
    <property type="protein sequence ID" value="RBO90281.1"/>
    <property type="molecule type" value="Genomic_DNA"/>
</dbReference>
<evidence type="ECO:0000313" key="1">
    <source>
        <dbReference type="EMBL" id="RBO90281.1"/>
    </source>
</evidence>
<dbReference type="InterPro" id="IPR022536">
    <property type="entry name" value="EspC"/>
</dbReference>
<evidence type="ECO:0000313" key="2">
    <source>
        <dbReference type="Proteomes" id="UP000252586"/>
    </source>
</evidence>
<proteinExistence type="predicted"/>
<protein>
    <submittedName>
        <fullName evidence="1">Excreted virulence factor EspC (Type VII ESX diderm)</fullName>
    </submittedName>
</protein>
<keyword evidence="2" id="KW-1185">Reference proteome</keyword>
<reference evidence="1 2" key="1">
    <citation type="submission" date="2018-06" db="EMBL/GenBank/DDBJ databases">
        <title>Genomic Encyclopedia of Type Strains, Phase IV (KMG-IV): sequencing the most valuable type-strain genomes for metagenomic binning, comparative biology and taxonomic classification.</title>
        <authorList>
            <person name="Goeker M."/>
        </authorList>
    </citation>
    <scope>NUCLEOTIDE SEQUENCE [LARGE SCALE GENOMIC DNA]</scope>
    <source>
        <strain evidence="1 2">DSM 44599</strain>
    </source>
</reference>